<protein>
    <submittedName>
        <fullName evidence="1">Uncharacterized protein</fullName>
    </submittedName>
</protein>
<proteinExistence type="predicted"/>
<organism evidence="1 2">
    <name type="scientific">Aquamicrobium defluvii</name>
    <dbReference type="NCBI Taxonomy" id="69279"/>
    <lineage>
        <taxon>Bacteria</taxon>
        <taxon>Pseudomonadati</taxon>
        <taxon>Pseudomonadota</taxon>
        <taxon>Alphaproteobacteria</taxon>
        <taxon>Hyphomicrobiales</taxon>
        <taxon>Phyllobacteriaceae</taxon>
        <taxon>Aquamicrobium</taxon>
    </lineage>
</organism>
<evidence type="ECO:0000313" key="2">
    <source>
        <dbReference type="Proteomes" id="UP000019849"/>
    </source>
</evidence>
<accession>A0A011UUM6</accession>
<name>A0A011UUM6_9HYPH</name>
<sequence>MRHMGVNKDAAKDQRAGSFIGYLSMIGPVDGISEAQYEGAQAYLKLRNAYLRAIKSPDAIYDMDDGGGVPDPEAYEDWCKRTTERYDDVRRAIQETQNYSRENLWAALQLVIVEDKRLHQMIGPTRILCNALAKYFKCSVENRYAA</sequence>
<evidence type="ECO:0000313" key="1">
    <source>
        <dbReference type="EMBL" id="EXL09583.1"/>
    </source>
</evidence>
<dbReference type="HOGENOM" id="CLU_092704_1_1_5"/>
<dbReference type="EMBL" id="JENY01000006">
    <property type="protein sequence ID" value="EXL09583.1"/>
    <property type="molecule type" value="Genomic_DNA"/>
</dbReference>
<gene>
    <name evidence="1" type="ORF">BG36_20895</name>
</gene>
<dbReference type="Proteomes" id="UP000019849">
    <property type="component" value="Unassembled WGS sequence"/>
</dbReference>
<dbReference type="STRING" id="69279.BG36_20895"/>
<dbReference type="PATRIC" id="fig|69279.3.peg.1117"/>
<comment type="caution">
    <text evidence="1">The sequence shown here is derived from an EMBL/GenBank/DDBJ whole genome shotgun (WGS) entry which is preliminary data.</text>
</comment>
<reference evidence="1 2" key="1">
    <citation type="submission" date="2014-02" db="EMBL/GenBank/DDBJ databases">
        <title>Aquamicrobium defluvii Genome sequencing.</title>
        <authorList>
            <person name="Wang X."/>
        </authorList>
    </citation>
    <scope>NUCLEOTIDE SEQUENCE [LARGE SCALE GENOMIC DNA]</scope>
    <source>
        <strain evidence="1 2">W13Z1</strain>
    </source>
</reference>
<dbReference type="AlphaFoldDB" id="A0A011UUM6"/>
<dbReference type="eggNOG" id="ENOG50335Q1">
    <property type="taxonomic scope" value="Bacteria"/>
</dbReference>